<gene>
    <name evidence="2" type="ORF">CSAL01_06429</name>
</gene>
<evidence type="ECO:0000313" key="2">
    <source>
        <dbReference type="EMBL" id="KXH59780.1"/>
    </source>
</evidence>
<dbReference type="InterPro" id="IPR053002">
    <property type="entry name" value="Metalloproteinase_M10B"/>
</dbReference>
<dbReference type="InterPro" id="IPR036404">
    <property type="entry name" value="Jacalin-like_lectin_dom_sf"/>
</dbReference>
<dbReference type="OrthoDB" id="74460at2759"/>
<keyword evidence="3" id="KW-1185">Reference proteome</keyword>
<evidence type="ECO:0000256" key="1">
    <source>
        <dbReference type="SAM" id="MobiDB-lite"/>
    </source>
</evidence>
<comment type="caution">
    <text evidence="2">The sequence shown here is derived from an EMBL/GenBank/DDBJ whole genome shotgun (WGS) entry which is preliminary data.</text>
</comment>
<dbReference type="AlphaFoldDB" id="A0A135UH89"/>
<organism evidence="2 3">
    <name type="scientific">Colletotrichum salicis</name>
    <dbReference type="NCBI Taxonomy" id="1209931"/>
    <lineage>
        <taxon>Eukaryota</taxon>
        <taxon>Fungi</taxon>
        <taxon>Dikarya</taxon>
        <taxon>Ascomycota</taxon>
        <taxon>Pezizomycotina</taxon>
        <taxon>Sordariomycetes</taxon>
        <taxon>Hypocreomycetidae</taxon>
        <taxon>Glomerellales</taxon>
        <taxon>Glomerellaceae</taxon>
        <taxon>Colletotrichum</taxon>
        <taxon>Colletotrichum acutatum species complex</taxon>
    </lineage>
</organism>
<sequence length="433" mass="46650">MSLRFNNFTDGETVHQGTYTPSPNTNDAFATVEATDGTNTTFPIQTWPIADNRIKIIALLSSGLNKLTITRSSGTQNITTQLNLTYIPLLQSPHLHLAIMVAKYSPLLIDCPPLKYGASSTSHAFLDAVIAKLRMSAYIRAFLDGLHEAALFDSGAMRSTAKVHVVRSERTTAEIRDVPVAQQNEAAKSRDGLFDYFLEALAAQGSPFEASAHPVVAGMILDSHFSVSKKLILGHAALGYHNPTGRSWTVFSIPAPQGDGSIVRVTSVDVRTGCILDGAYVQFPGGARVNCGPRISKWGGGEHKFGGHASEEVQIPKGAEIVKVEVSREEDTLRGMRIHLSDGSSGGALTGYGDVPETSTLEAQADERIVGFYGRSWWGSNFDGLVEFGIITAPEDFELPAVVYGIKELQNTEGGRGGEADFESGDEEMDDEE</sequence>
<dbReference type="PANTHER" id="PTHR21054:SF2">
    <property type="entry name" value="MIP04191P"/>
    <property type="match status" value="1"/>
</dbReference>
<protein>
    <submittedName>
        <fullName evidence="2">Metallopeptidase</fullName>
    </submittedName>
</protein>
<accession>A0A135UH89</accession>
<feature type="region of interest" description="Disordered" evidence="1">
    <location>
        <begin position="1"/>
        <end position="25"/>
    </location>
</feature>
<dbReference type="InterPro" id="IPR021917">
    <property type="entry name" value="Unchr_Zn-peptidase-like"/>
</dbReference>
<dbReference type="Gene3D" id="2.100.10.30">
    <property type="entry name" value="Jacalin-like lectin domain"/>
    <property type="match status" value="1"/>
</dbReference>
<dbReference type="EMBL" id="JFFI01001459">
    <property type="protein sequence ID" value="KXH59780.1"/>
    <property type="molecule type" value="Genomic_DNA"/>
</dbReference>
<evidence type="ECO:0000313" key="3">
    <source>
        <dbReference type="Proteomes" id="UP000070121"/>
    </source>
</evidence>
<proteinExistence type="predicted"/>
<dbReference type="Pfam" id="PF12044">
    <property type="entry name" value="Metallopep"/>
    <property type="match status" value="2"/>
</dbReference>
<reference evidence="2 3" key="1">
    <citation type="submission" date="2014-02" db="EMBL/GenBank/DDBJ databases">
        <title>The genome sequence of Colletotrichum salicis CBS 607.94.</title>
        <authorList>
            <person name="Baroncelli R."/>
            <person name="Thon M.R."/>
        </authorList>
    </citation>
    <scope>NUCLEOTIDE SEQUENCE [LARGE SCALE GENOMIC DNA]</scope>
    <source>
        <strain evidence="2 3">CBS 607.94</strain>
    </source>
</reference>
<name>A0A135UH89_9PEZI</name>
<dbReference type="PANTHER" id="PTHR21054">
    <property type="entry name" value="ZINC METALLOPROTEINASE-RELATED"/>
    <property type="match status" value="1"/>
</dbReference>
<feature type="region of interest" description="Disordered" evidence="1">
    <location>
        <begin position="411"/>
        <end position="433"/>
    </location>
</feature>
<dbReference type="GO" id="GO:0005737">
    <property type="term" value="C:cytoplasm"/>
    <property type="evidence" value="ECO:0007669"/>
    <property type="project" value="TreeGrafter"/>
</dbReference>
<feature type="compositionally biased region" description="Acidic residues" evidence="1">
    <location>
        <begin position="420"/>
        <end position="433"/>
    </location>
</feature>
<dbReference type="Proteomes" id="UP000070121">
    <property type="component" value="Unassembled WGS sequence"/>
</dbReference>